<name>A0A4R2C3Y5_SHIGR</name>
<gene>
    <name evidence="4" type="ORF">EV665_13110</name>
</gene>
<dbReference type="EMBL" id="SLVX01000031">
    <property type="protein sequence ID" value="TCN34931.1"/>
    <property type="molecule type" value="Genomic_DNA"/>
</dbReference>
<protein>
    <submittedName>
        <fullName evidence="4">Peptidase M23-like protein</fullName>
    </submittedName>
</protein>
<evidence type="ECO:0000313" key="5">
    <source>
        <dbReference type="Proteomes" id="UP000295351"/>
    </source>
</evidence>
<evidence type="ECO:0000256" key="1">
    <source>
        <dbReference type="ARBA" id="ARBA00022729"/>
    </source>
</evidence>
<feature type="domain" description="M23ase beta-sheet core" evidence="3">
    <location>
        <begin position="232"/>
        <end position="331"/>
    </location>
</feature>
<evidence type="ECO:0000259" key="3">
    <source>
        <dbReference type="Pfam" id="PF01551"/>
    </source>
</evidence>
<dbReference type="SUPFAM" id="SSF51261">
    <property type="entry name" value="Duplicated hybrid motif"/>
    <property type="match status" value="1"/>
</dbReference>
<sequence length="788" mass="81496">MAKVSTVIDTILAEAGGSTPAERLEDMKAIASVMLNRAVQLGKPLEDIISVPSEFNAYGKAFPPGVEKYRALAERALKEVQKNGPVHDATFYATPKAAHRLPDGLQPETETAGHQFFNDPERRSIRTAQGFVQPDASGAVLASYAPEERTTAEPSAFDALFGGYSANPQQGLARGQGLLSSWLGSNVGEASGLLGVTREGYGSPFGALGDRITSSFGRRVGPRTPLGFGSSYHEGIDMSLQPNASGYPVEAASGGVVSFAGPARGYGNMVEVEHQDGTRTRYGHLQEVGNVAIGDQIARGTPIGLLGNTGRSRGPHLHFETLDRQGNPVDPRTVVDFNSEARVPTPEDRPSPWESAVPMAVERQSLPSLGTTPEQQLTGYGLLADTMRQTSSLNLSGVGADLGAAGRMMGNADIAMGRDGLRDAMLGDTGVQRASEAEMAALQDEANRSRQAMEARMRGSLSLTPDQQSVFAERRNNAMGLLAQRMNPTQATVSTPGQIDTMGGEAMTAGLVDPVDYPRNVAATERLTSLAPTMTKSVSVTDMNPNIRDLSAPLSLNENVGLLSNPGLLNAEKLGMKPNRVKTVDVDLLSQPGARVGVVEGPVSAGIEATPKTTTQQQTTGIPSRLGAKARNFGATLLGGVAGGALGGPVGALIGGALAREAFGANNQQQGLLGGRLGGLLGGRGGQGAWAGVGTLNNIGSGAQAAYGAWGGPKGTTAFATDGSRITSLGGGLVSRIDRNGVETLFRDGQTVGGGGGTGGLLSSLFGGNQGDGSRSQADRARDSVGLY</sequence>
<keyword evidence="1" id="KW-0732">Signal</keyword>
<dbReference type="InterPro" id="IPR016047">
    <property type="entry name" value="M23ase_b-sheet_dom"/>
</dbReference>
<dbReference type="InterPro" id="IPR011055">
    <property type="entry name" value="Dup_hybrid_motif"/>
</dbReference>
<keyword evidence="5" id="KW-1185">Reference proteome</keyword>
<accession>A0A4R2C3Y5</accession>
<reference evidence="4 5" key="1">
    <citation type="submission" date="2019-03" db="EMBL/GenBank/DDBJ databases">
        <title>Genomic Encyclopedia of Type Strains, Phase IV (KMG-IV): sequencing the most valuable type-strain genomes for metagenomic binning, comparative biology and taxonomic classification.</title>
        <authorList>
            <person name="Goeker M."/>
        </authorList>
    </citation>
    <scope>NUCLEOTIDE SEQUENCE [LARGE SCALE GENOMIC DNA]</scope>
    <source>
        <strain evidence="4 5">DSM 18401</strain>
    </source>
</reference>
<comment type="caution">
    <text evidence="4">The sequence shown here is derived from an EMBL/GenBank/DDBJ whole genome shotgun (WGS) entry which is preliminary data.</text>
</comment>
<dbReference type="PANTHER" id="PTHR21666">
    <property type="entry name" value="PEPTIDASE-RELATED"/>
    <property type="match status" value="1"/>
</dbReference>
<feature type="compositionally biased region" description="Basic and acidic residues" evidence="2">
    <location>
        <begin position="777"/>
        <end position="788"/>
    </location>
</feature>
<organism evidence="4 5">
    <name type="scientific">Shinella granuli</name>
    <dbReference type="NCBI Taxonomy" id="323621"/>
    <lineage>
        <taxon>Bacteria</taxon>
        <taxon>Pseudomonadati</taxon>
        <taxon>Pseudomonadota</taxon>
        <taxon>Alphaproteobacteria</taxon>
        <taxon>Hyphomicrobiales</taxon>
        <taxon>Rhizobiaceae</taxon>
        <taxon>Shinella</taxon>
    </lineage>
</organism>
<dbReference type="InterPro" id="IPR050570">
    <property type="entry name" value="Cell_wall_metabolism_enzyme"/>
</dbReference>
<dbReference type="GO" id="GO:0004222">
    <property type="term" value="F:metalloendopeptidase activity"/>
    <property type="evidence" value="ECO:0007669"/>
    <property type="project" value="TreeGrafter"/>
</dbReference>
<dbReference type="RefSeq" id="WP_133036671.1">
    <property type="nucleotide sequence ID" value="NZ_BAABEI010000012.1"/>
</dbReference>
<dbReference type="Pfam" id="PF01551">
    <property type="entry name" value="Peptidase_M23"/>
    <property type="match status" value="1"/>
</dbReference>
<dbReference type="PANTHER" id="PTHR21666:SF289">
    <property type="entry name" value="L-ALA--D-GLU ENDOPEPTIDASE"/>
    <property type="match status" value="1"/>
</dbReference>
<feature type="region of interest" description="Disordered" evidence="2">
    <location>
        <begin position="763"/>
        <end position="788"/>
    </location>
</feature>
<proteinExistence type="predicted"/>
<evidence type="ECO:0000313" key="4">
    <source>
        <dbReference type="EMBL" id="TCN34931.1"/>
    </source>
</evidence>
<dbReference type="Gene3D" id="2.70.70.10">
    <property type="entry name" value="Glucose Permease (Domain IIA)"/>
    <property type="match status" value="1"/>
</dbReference>
<dbReference type="AlphaFoldDB" id="A0A4R2C3Y5"/>
<evidence type="ECO:0000256" key="2">
    <source>
        <dbReference type="SAM" id="MobiDB-lite"/>
    </source>
</evidence>
<dbReference type="Proteomes" id="UP000295351">
    <property type="component" value="Unassembled WGS sequence"/>
</dbReference>
<dbReference type="CDD" id="cd12797">
    <property type="entry name" value="M23_peptidase"/>
    <property type="match status" value="1"/>
</dbReference>